<protein>
    <submittedName>
        <fullName evidence="6">MutS-like protein</fullName>
    </submittedName>
</protein>
<name>A0A316I8F0_9GAMM</name>
<dbReference type="SUPFAM" id="SSF52540">
    <property type="entry name" value="P-loop containing nucleoside triphosphate hydrolases"/>
    <property type="match status" value="1"/>
</dbReference>
<evidence type="ECO:0000259" key="5">
    <source>
        <dbReference type="SMART" id="SM00534"/>
    </source>
</evidence>
<keyword evidence="1" id="KW-0547">Nucleotide-binding</keyword>
<dbReference type="SMART" id="SM00534">
    <property type="entry name" value="MUTSac"/>
    <property type="match status" value="1"/>
</dbReference>
<evidence type="ECO:0000313" key="6">
    <source>
        <dbReference type="EMBL" id="PWK89723.1"/>
    </source>
</evidence>
<dbReference type="Proteomes" id="UP000245812">
    <property type="component" value="Unassembled WGS sequence"/>
</dbReference>
<dbReference type="GO" id="GO:0005829">
    <property type="term" value="C:cytosol"/>
    <property type="evidence" value="ECO:0007669"/>
    <property type="project" value="TreeGrafter"/>
</dbReference>
<dbReference type="GO" id="GO:0005524">
    <property type="term" value="F:ATP binding"/>
    <property type="evidence" value="ECO:0007669"/>
    <property type="project" value="UniProtKB-KW"/>
</dbReference>
<dbReference type="Pfam" id="PF00488">
    <property type="entry name" value="MutS_V"/>
    <property type="match status" value="1"/>
</dbReference>
<reference evidence="6 7" key="1">
    <citation type="submission" date="2018-05" db="EMBL/GenBank/DDBJ databases">
        <title>Genomic Encyclopedia of Type Strains, Phase IV (KMG-IV): sequencing the most valuable type-strain genomes for metagenomic binning, comparative biology and taxonomic classification.</title>
        <authorList>
            <person name="Goeker M."/>
        </authorList>
    </citation>
    <scope>NUCLEOTIDE SEQUENCE [LARGE SCALE GENOMIC DNA]</scope>
    <source>
        <strain evidence="6 7">DSM 14263</strain>
    </source>
</reference>
<keyword evidence="3" id="KW-0238">DNA-binding</keyword>
<evidence type="ECO:0000256" key="4">
    <source>
        <dbReference type="SAM" id="MobiDB-lite"/>
    </source>
</evidence>
<dbReference type="GO" id="GO:0030983">
    <property type="term" value="F:mismatched DNA binding"/>
    <property type="evidence" value="ECO:0007669"/>
    <property type="project" value="InterPro"/>
</dbReference>
<proteinExistence type="predicted"/>
<keyword evidence="7" id="KW-1185">Reference proteome</keyword>
<dbReference type="EMBL" id="QGHC01000004">
    <property type="protein sequence ID" value="PWK89723.1"/>
    <property type="molecule type" value="Genomic_DNA"/>
</dbReference>
<dbReference type="GO" id="GO:0140664">
    <property type="term" value="F:ATP-dependent DNA damage sensor activity"/>
    <property type="evidence" value="ECO:0007669"/>
    <property type="project" value="InterPro"/>
</dbReference>
<sequence length="523" mass="56725">MKAYLMHPDRDFDAQRPAPSHEALLRQDLGLDVLLHAMAGGDDFLLDIARKALLQGLHGDVPTILHRQAALRDALRQPEVVRQLYALAVEAIENRKKNYWSFLGDHPTSILHGAISMLRMFMDVLEKLRGLAEAHAGGFASRGFGALFAMLREEFDDAYLGNVRAHLAELRFKDGVLMSAMLGPENQGNGYVLRRPHPPAAGWLRRAFGKRPPAYTFRIAERDLAGARTLAGMRDRAINDVANALAQSMDHILAFFEMLRAELAFYVGCLNLHARLEALGVPTAFPAAAAAGSGTLGFEGLCDAALALAQERPPVGNTLAADGKRLLVVTGANQGGKSTFMRSLGLAQLMMQAGMFVTARAFAAELCGGLFTHYKREEDAAMASGKFDEELARLSDLAGQVGPGALVLFNESFASTNEREGSEVARQVVEALLARNVKVVFVTHLYTFARGLYERRMPDALFLRAQRLADGTRTFRLAEGEPLETSHGADLYRQVFGEGQATSGDGGAGRPDDRTAHAGAGRA</sequence>
<gene>
    <name evidence="6" type="ORF">C7456_10471</name>
</gene>
<dbReference type="PANTHER" id="PTHR11361">
    <property type="entry name" value="DNA MISMATCH REPAIR PROTEIN MUTS FAMILY MEMBER"/>
    <property type="match status" value="1"/>
</dbReference>
<dbReference type="InterPro" id="IPR045076">
    <property type="entry name" value="MutS"/>
</dbReference>
<evidence type="ECO:0000256" key="2">
    <source>
        <dbReference type="ARBA" id="ARBA00022840"/>
    </source>
</evidence>
<dbReference type="GO" id="GO:0006298">
    <property type="term" value="P:mismatch repair"/>
    <property type="evidence" value="ECO:0007669"/>
    <property type="project" value="InterPro"/>
</dbReference>
<dbReference type="OrthoDB" id="9808166at2"/>
<evidence type="ECO:0000313" key="7">
    <source>
        <dbReference type="Proteomes" id="UP000245812"/>
    </source>
</evidence>
<dbReference type="AlphaFoldDB" id="A0A316I8F0"/>
<dbReference type="Gene3D" id="3.40.50.300">
    <property type="entry name" value="P-loop containing nucleotide triphosphate hydrolases"/>
    <property type="match status" value="1"/>
</dbReference>
<feature type="region of interest" description="Disordered" evidence="4">
    <location>
        <begin position="498"/>
        <end position="523"/>
    </location>
</feature>
<accession>A0A316I8F0</accession>
<evidence type="ECO:0000256" key="1">
    <source>
        <dbReference type="ARBA" id="ARBA00022741"/>
    </source>
</evidence>
<feature type="domain" description="DNA mismatch repair proteins mutS family" evidence="5">
    <location>
        <begin position="324"/>
        <end position="504"/>
    </location>
</feature>
<dbReference type="InterPro" id="IPR027417">
    <property type="entry name" value="P-loop_NTPase"/>
</dbReference>
<dbReference type="RefSeq" id="WP_109722851.1">
    <property type="nucleotide sequence ID" value="NZ_MSZV01000007.1"/>
</dbReference>
<organism evidence="6 7">
    <name type="scientific">Fulvimonas soli</name>
    <dbReference type="NCBI Taxonomy" id="155197"/>
    <lineage>
        <taxon>Bacteria</taxon>
        <taxon>Pseudomonadati</taxon>
        <taxon>Pseudomonadota</taxon>
        <taxon>Gammaproteobacteria</taxon>
        <taxon>Lysobacterales</taxon>
        <taxon>Rhodanobacteraceae</taxon>
        <taxon>Fulvimonas</taxon>
    </lineage>
</organism>
<dbReference type="PANTHER" id="PTHR11361:SF34">
    <property type="entry name" value="DNA MISMATCH REPAIR PROTEIN MSH1, MITOCHONDRIAL"/>
    <property type="match status" value="1"/>
</dbReference>
<comment type="caution">
    <text evidence="6">The sequence shown here is derived from an EMBL/GenBank/DDBJ whole genome shotgun (WGS) entry which is preliminary data.</text>
</comment>
<evidence type="ECO:0000256" key="3">
    <source>
        <dbReference type="ARBA" id="ARBA00023125"/>
    </source>
</evidence>
<dbReference type="InterPro" id="IPR000432">
    <property type="entry name" value="DNA_mismatch_repair_MutS_C"/>
</dbReference>
<keyword evidence="2" id="KW-0067">ATP-binding</keyword>